<keyword evidence="11" id="KW-1185">Reference proteome</keyword>
<dbReference type="GO" id="GO:0016937">
    <property type="term" value="F:short-chain fatty acyl-CoA dehydrogenase activity"/>
    <property type="evidence" value="ECO:0007669"/>
    <property type="project" value="UniProtKB-EC"/>
</dbReference>
<dbReference type="GO" id="GO:0050660">
    <property type="term" value="F:flavin adenine dinucleotide binding"/>
    <property type="evidence" value="ECO:0007669"/>
    <property type="project" value="InterPro"/>
</dbReference>
<dbReference type="Pfam" id="PF12806">
    <property type="entry name" value="Acyl-CoA_dh_C"/>
    <property type="match status" value="1"/>
</dbReference>
<evidence type="ECO:0000256" key="2">
    <source>
        <dbReference type="ARBA" id="ARBA00009347"/>
    </source>
</evidence>
<evidence type="ECO:0000256" key="1">
    <source>
        <dbReference type="ARBA" id="ARBA00001974"/>
    </source>
</evidence>
<dbReference type="AlphaFoldDB" id="A0A841EQP1"/>
<organism evidence="10 11">
    <name type="scientific">Arcicella rosea</name>
    <dbReference type="NCBI Taxonomy" id="502909"/>
    <lineage>
        <taxon>Bacteria</taxon>
        <taxon>Pseudomonadati</taxon>
        <taxon>Bacteroidota</taxon>
        <taxon>Cytophagia</taxon>
        <taxon>Cytophagales</taxon>
        <taxon>Flectobacillaceae</taxon>
        <taxon>Arcicella</taxon>
    </lineage>
</organism>
<proteinExistence type="inferred from homology"/>
<dbReference type="InterPro" id="IPR037069">
    <property type="entry name" value="AcylCoA_DH/ox_N_sf"/>
</dbReference>
<dbReference type="SUPFAM" id="SSF47203">
    <property type="entry name" value="Acyl-CoA dehydrogenase C-terminal domain-like"/>
    <property type="match status" value="1"/>
</dbReference>
<evidence type="ECO:0000256" key="5">
    <source>
        <dbReference type="RuleBase" id="RU362125"/>
    </source>
</evidence>
<dbReference type="Gene3D" id="1.10.540.10">
    <property type="entry name" value="Acyl-CoA dehydrogenase/oxidase, N-terminal domain"/>
    <property type="match status" value="1"/>
</dbReference>
<evidence type="ECO:0000259" key="6">
    <source>
        <dbReference type="Pfam" id="PF00441"/>
    </source>
</evidence>
<evidence type="ECO:0000256" key="3">
    <source>
        <dbReference type="ARBA" id="ARBA00022630"/>
    </source>
</evidence>
<comment type="similarity">
    <text evidence="2 5">Belongs to the acyl-CoA dehydrogenase family.</text>
</comment>
<dbReference type="Proteomes" id="UP000524404">
    <property type="component" value="Unassembled WGS sequence"/>
</dbReference>
<keyword evidence="5 10" id="KW-0560">Oxidoreductase</keyword>
<dbReference type="Pfam" id="PF02771">
    <property type="entry name" value="Acyl-CoA_dh_N"/>
    <property type="match status" value="1"/>
</dbReference>
<dbReference type="PANTHER" id="PTHR42803">
    <property type="entry name" value="ACYL-COA DEHYDROGENASE"/>
    <property type="match status" value="1"/>
</dbReference>
<keyword evidence="4 5" id="KW-0274">FAD</keyword>
<evidence type="ECO:0000256" key="4">
    <source>
        <dbReference type="ARBA" id="ARBA00022827"/>
    </source>
</evidence>
<feature type="domain" description="Acyl-CoA dehydrogenase/oxidase N-terminal" evidence="8">
    <location>
        <begin position="78"/>
        <end position="156"/>
    </location>
</feature>
<dbReference type="PANTHER" id="PTHR42803:SF3">
    <property type="entry name" value="ACYL-COA DEHYDROGENASE-RELATED"/>
    <property type="match status" value="1"/>
</dbReference>
<dbReference type="InterPro" id="IPR025878">
    <property type="entry name" value="Acyl-CoA_dh-like_C_dom"/>
</dbReference>
<evidence type="ECO:0000313" key="11">
    <source>
        <dbReference type="Proteomes" id="UP000524404"/>
    </source>
</evidence>
<dbReference type="EC" id="1.3.8.1" evidence="10"/>
<sequence length="605" mass="67390">MNKQYSRRNLDFMLKEVLQVAELTKFSYFQDYTPDMFDMVLDTAEEIADKILRNAYVSSDRNQPQLINGQVKVHPAVKDYVKAMGDAGMIAATFDYENGGQQLPTVVNAASEMIRGSANNAFVMFTGLTAGSANLIFSFGSDELKEKYAQRMVTGEWTGSMCLTEPQAGSSLSDVITTAFPQSDGTFKIKGQKVFISAGDHDIADNIIHLVLARIEGAPLGTKGISLFVVPKFRANANGTEFNVDNDVISTGIYHKMGQKATPAMHLTFGDKDNSIGYLVGEANKGLSYMFQMMNEARLGVGMGGTYIASAAYYASLEYAKERPQGRKLNNKNLEEEQTYIINHPDVKRMLLFQKAVVEGSLALLLECYHWQDMIHALGKTSEEAKPYQLMLDLMTTVAKTYPAEMGIKAVNEGLQVLGGYGYTEDFPLEQMARDVRIMSIYEGTTGIHSLNLLGRGVTLNNGKAPQLLFNEIMKSIELANTFDELKPYAEKLEKELGRLQKVTMHLLSIAAKGDNEAFLADANLYMEFFGITTVAWIWLKQAIVAKQALITQSLEESETSFYESKIHTMKFFYHYELIKNYALATRLTDNTLLTVDSEKLGVFQ</sequence>
<dbReference type="InterPro" id="IPR052166">
    <property type="entry name" value="Diverse_Acyl-CoA_DH"/>
</dbReference>
<dbReference type="Pfam" id="PF02770">
    <property type="entry name" value="Acyl-CoA_dh_M"/>
    <property type="match status" value="1"/>
</dbReference>
<dbReference type="InterPro" id="IPR013786">
    <property type="entry name" value="AcylCoA_DH/ox_N"/>
</dbReference>
<protein>
    <submittedName>
        <fullName evidence="10">Butyryl-CoA dehydrogenase</fullName>
        <ecNumber evidence="10">1.3.8.1</ecNumber>
    </submittedName>
</protein>
<feature type="domain" description="Acyl-CoA oxidase/dehydrogenase middle" evidence="7">
    <location>
        <begin position="160"/>
        <end position="270"/>
    </location>
</feature>
<dbReference type="RefSeq" id="WP_184133752.1">
    <property type="nucleotide sequence ID" value="NZ_JACHKT010000012.1"/>
</dbReference>
<dbReference type="SUPFAM" id="SSF56645">
    <property type="entry name" value="Acyl-CoA dehydrogenase NM domain-like"/>
    <property type="match status" value="1"/>
</dbReference>
<dbReference type="InterPro" id="IPR006091">
    <property type="entry name" value="Acyl-CoA_Oxase/DH_mid-dom"/>
</dbReference>
<feature type="domain" description="Acyl-CoA dehydrogenase/oxidase C-terminal" evidence="6">
    <location>
        <begin position="284"/>
        <end position="451"/>
    </location>
</feature>
<evidence type="ECO:0000313" key="10">
    <source>
        <dbReference type="EMBL" id="MBB6003333.1"/>
    </source>
</evidence>
<dbReference type="InterPro" id="IPR009075">
    <property type="entry name" value="AcylCo_DH/oxidase_C"/>
</dbReference>
<dbReference type="Gene3D" id="2.40.110.10">
    <property type="entry name" value="Butyryl-CoA Dehydrogenase, subunit A, domain 2"/>
    <property type="match status" value="1"/>
</dbReference>
<evidence type="ECO:0000259" key="9">
    <source>
        <dbReference type="Pfam" id="PF12806"/>
    </source>
</evidence>
<dbReference type="InterPro" id="IPR046373">
    <property type="entry name" value="Acyl-CoA_Oxase/DH_mid-dom_sf"/>
</dbReference>
<accession>A0A841EQP1</accession>
<dbReference type="EMBL" id="JACHKT010000012">
    <property type="protein sequence ID" value="MBB6003333.1"/>
    <property type="molecule type" value="Genomic_DNA"/>
</dbReference>
<dbReference type="InterPro" id="IPR036250">
    <property type="entry name" value="AcylCo_DH-like_C"/>
</dbReference>
<keyword evidence="3 5" id="KW-0285">Flavoprotein</keyword>
<evidence type="ECO:0000259" key="7">
    <source>
        <dbReference type="Pfam" id="PF02770"/>
    </source>
</evidence>
<name>A0A841EQP1_9BACT</name>
<gene>
    <name evidence="10" type="ORF">HNP25_001989</name>
</gene>
<reference evidence="10 11" key="1">
    <citation type="submission" date="2020-08" db="EMBL/GenBank/DDBJ databases">
        <title>Functional genomics of gut bacteria from endangered species of beetles.</title>
        <authorList>
            <person name="Carlos-Shanley C."/>
        </authorList>
    </citation>
    <scope>NUCLEOTIDE SEQUENCE [LARGE SCALE GENOMIC DNA]</scope>
    <source>
        <strain evidence="10 11">S00070</strain>
    </source>
</reference>
<dbReference type="Pfam" id="PF00441">
    <property type="entry name" value="Acyl-CoA_dh_1"/>
    <property type="match status" value="1"/>
</dbReference>
<dbReference type="InterPro" id="IPR009100">
    <property type="entry name" value="AcylCoA_DH/oxidase_NM_dom_sf"/>
</dbReference>
<dbReference type="Gene3D" id="1.20.140.10">
    <property type="entry name" value="Butyryl-CoA Dehydrogenase, subunit A, domain 3"/>
    <property type="match status" value="1"/>
</dbReference>
<comment type="caution">
    <text evidence="10">The sequence shown here is derived from an EMBL/GenBank/DDBJ whole genome shotgun (WGS) entry which is preliminary data.</text>
</comment>
<evidence type="ECO:0000259" key="8">
    <source>
        <dbReference type="Pfam" id="PF02771"/>
    </source>
</evidence>
<feature type="domain" description="Acetyl-CoA dehydrogenase-like C-terminal" evidence="9">
    <location>
        <begin position="470"/>
        <end position="591"/>
    </location>
</feature>
<comment type="cofactor">
    <cofactor evidence="1 5">
        <name>FAD</name>
        <dbReference type="ChEBI" id="CHEBI:57692"/>
    </cofactor>
</comment>